<evidence type="ECO:0000256" key="1">
    <source>
        <dbReference type="SAM" id="Phobius"/>
    </source>
</evidence>
<keyword evidence="1" id="KW-0472">Membrane</keyword>
<feature type="domain" description="SMODS and SLOG-associating 2TM effector" evidence="2">
    <location>
        <begin position="12"/>
        <end position="185"/>
    </location>
</feature>
<name>A0A511W275_9BACI</name>
<dbReference type="EMBL" id="BJYA01000001">
    <property type="protein sequence ID" value="GEN44468.1"/>
    <property type="molecule type" value="Genomic_DNA"/>
</dbReference>
<accession>A0A511W275</accession>
<dbReference type="InterPro" id="IPR041115">
    <property type="entry name" value="SLATT_5"/>
</dbReference>
<dbReference type="RefSeq" id="WP_146813575.1">
    <property type="nucleotide sequence ID" value="NZ_BJYA01000001.1"/>
</dbReference>
<feature type="transmembrane region" description="Helical" evidence="1">
    <location>
        <begin position="35"/>
        <end position="56"/>
    </location>
</feature>
<proteinExistence type="predicted"/>
<keyword evidence="1" id="KW-0812">Transmembrane</keyword>
<dbReference type="OrthoDB" id="2970514at2"/>
<protein>
    <recommendedName>
        <fullName evidence="2">SMODS and SLOG-associating 2TM effector domain-containing protein</fullName>
    </recommendedName>
</protein>
<keyword evidence="1" id="KW-1133">Transmembrane helix</keyword>
<comment type="caution">
    <text evidence="3">The sequence shown here is derived from an EMBL/GenBank/DDBJ whole genome shotgun (WGS) entry which is preliminary data.</text>
</comment>
<organism evidence="3 4">
    <name type="scientific">Alkalibacillus haloalkaliphilus</name>
    <dbReference type="NCBI Taxonomy" id="94136"/>
    <lineage>
        <taxon>Bacteria</taxon>
        <taxon>Bacillati</taxon>
        <taxon>Bacillota</taxon>
        <taxon>Bacilli</taxon>
        <taxon>Bacillales</taxon>
        <taxon>Bacillaceae</taxon>
        <taxon>Alkalibacillus</taxon>
    </lineage>
</organism>
<dbReference type="Proteomes" id="UP000321440">
    <property type="component" value="Unassembled WGS sequence"/>
</dbReference>
<keyword evidence="4" id="KW-1185">Reference proteome</keyword>
<feature type="transmembrane region" description="Helical" evidence="1">
    <location>
        <begin position="62"/>
        <end position="80"/>
    </location>
</feature>
<evidence type="ECO:0000259" key="2">
    <source>
        <dbReference type="Pfam" id="PF18160"/>
    </source>
</evidence>
<gene>
    <name evidence="3" type="ORF">AHA02nite_02440</name>
</gene>
<dbReference type="NCBIfam" id="NF033631">
    <property type="entry name" value="SLATT_5"/>
    <property type="match status" value="1"/>
</dbReference>
<dbReference type="Pfam" id="PF18160">
    <property type="entry name" value="SLATT_5"/>
    <property type="match status" value="1"/>
</dbReference>
<dbReference type="AlphaFoldDB" id="A0A511W275"/>
<sequence length="188" mass="22518">MDNYKKIEGFIDKNIWVTRKSRIEAEARMIRNHNFLQFTLVYYTFFILAFSIWLLVTENYNISIFTVILSVGLFGFNIYFNSIGFNEKALKYKESYLELTQLQYKMEQLLDEEEGIKTEEFHDLKSDYQQILSKTDNHSELDYLKVLIKHNNLTSIRSLLYFYTFNFIKYAVFTCILVLPLILIIFVI</sequence>
<reference evidence="3 4" key="1">
    <citation type="submission" date="2019-07" db="EMBL/GenBank/DDBJ databases">
        <title>Whole genome shotgun sequence of Alkalibacillus haloalkaliphilus NBRC 103110.</title>
        <authorList>
            <person name="Hosoyama A."/>
            <person name="Uohara A."/>
            <person name="Ohji S."/>
            <person name="Ichikawa N."/>
        </authorList>
    </citation>
    <scope>NUCLEOTIDE SEQUENCE [LARGE SCALE GENOMIC DNA]</scope>
    <source>
        <strain evidence="3 4">NBRC 103110</strain>
    </source>
</reference>
<feature type="transmembrane region" description="Helical" evidence="1">
    <location>
        <begin position="167"/>
        <end position="187"/>
    </location>
</feature>
<evidence type="ECO:0000313" key="3">
    <source>
        <dbReference type="EMBL" id="GEN44468.1"/>
    </source>
</evidence>
<evidence type="ECO:0000313" key="4">
    <source>
        <dbReference type="Proteomes" id="UP000321440"/>
    </source>
</evidence>